<keyword evidence="4" id="KW-1185">Reference proteome</keyword>
<dbReference type="SUPFAM" id="SSF55347">
    <property type="entry name" value="Glyceraldehyde-3-phosphate dehydrogenase-like, C-terminal domain"/>
    <property type="match status" value="1"/>
</dbReference>
<evidence type="ECO:0000259" key="1">
    <source>
        <dbReference type="Pfam" id="PF01408"/>
    </source>
</evidence>
<feature type="domain" description="Gal80p-like C-terminal" evidence="2">
    <location>
        <begin position="143"/>
        <end position="291"/>
    </location>
</feature>
<dbReference type="GeneID" id="43600454"/>
<dbReference type="InterPro" id="IPR036291">
    <property type="entry name" value="NAD(P)-bd_dom_sf"/>
</dbReference>
<dbReference type="GO" id="GO:0000166">
    <property type="term" value="F:nucleotide binding"/>
    <property type="evidence" value="ECO:0007669"/>
    <property type="project" value="InterPro"/>
</dbReference>
<dbReference type="OrthoDB" id="64915at2759"/>
<evidence type="ECO:0000313" key="3">
    <source>
        <dbReference type="EMBL" id="RDL34477.1"/>
    </source>
</evidence>
<name>A0A370TGZ7_9HELO</name>
<dbReference type="Gene3D" id="3.40.50.720">
    <property type="entry name" value="NAD(P)-binding Rossmann-like Domain"/>
    <property type="match status" value="1"/>
</dbReference>
<dbReference type="EMBL" id="NPIC01000007">
    <property type="protein sequence ID" value="RDL34477.1"/>
    <property type="molecule type" value="Genomic_DNA"/>
</dbReference>
<protein>
    <submittedName>
        <fullName evidence="3">Uncharacterized protein</fullName>
    </submittedName>
</protein>
<dbReference type="Gene3D" id="3.30.360.10">
    <property type="entry name" value="Dihydrodipicolinate Reductase, domain 2"/>
    <property type="match status" value="1"/>
</dbReference>
<sequence length="379" mass="41416">MPPTRVGFIGLKPSTDGSLLGSWGVRGHLRSIQGLPSLYEIVAIANSTVESSQKSIEVHKLPTTTNAYGNAEDLAADPNVELVVISVEVRKHYELAMPALKHKKDVFVEWPMAASVKEAEELTKVAKENGVRTMVGLQGRYDPLVQKVREILAEGKIGKIMSSTVTACSSVLPVETWLKDLEFYLDFNSGGNEYTIFMGHFLDSFTYLLGDFASVHGLLASQYPTVIIIDPATGQIVNPAYPKTAPEHIFITGTLESSAVASLAFRKPKSAADRVGFRWYITGTEGEIAITTEEGSWQGGGIREKRKISLKVGKADSVDVGFGKDDTTLAEKVAFPATNTARQYEAFAARDGEVITFEDALRNHRLLQRIANSSGWEMM</sequence>
<dbReference type="PANTHER" id="PTHR43708:SF1">
    <property type="entry name" value="GALACTOSE_LACTOSE METABOLISM REGULATORY PROTEIN GAL80"/>
    <property type="match status" value="1"/>
</dbReference>
<dbReference type="InterPro" id="IPR051317">
    <property type="entry name" value="Gfo/Idh/MocA_oxidoreduct"/>
</dbReference>
<accession>A0A370TGZ7</accession>
<dbReference type="Pfam" id="PF22685">
    <property type="entry name" value="Gal80p_C-like"/>
    <property type="match status" value="1"/>
</dbReference>
<dbReference type="InterPro" id="IPR055080">
    <property type="entry name" value="Gal80p-like_C"/>
</dbReference>
<evidence type="ECO:0000313" key="4">
    <source>
        <dbReference type="Proteomes" id="UP000254866"/>
    </source>
</evidence>
<dbReference type="PANTHER" id="PTHR43708">
    <property type="entry name" value="CONSERVED EXPRESSED OXIDOREDUCTASE (EUROFUNG)"/>
    <property type="match status" value="1"/>
</dbReference>
<proteinExistence type="predicted"/>
<evidence type="ECO:0000259" key="2">
    <source>
        <dbReference type="Pfam" id="PF22685"/>
    </source>
</evidence>
<dbReference type="InterPro" id="IPR000683">
    <property type="entry name" value="Gfo/Idh/MocA-like_OxRdtase_N"/>
</dbReference>
<reference evidence="3 4" key="1">
    <citation type="journal article" date="2018" name="IMA Fungus">
        <title>IMA Genome-F 9: Draft genome sequence of Annulohypoxylon stygium, Aspergillus mulundensis, Berkeleyomyces basicola (syn. Thielaviopsis basicola), Ceratocystis smalleyi, two Cercospora beticola strains, Coleophoma cylindrospora, Fusarium fracticaudum, Phialophora cf. hyalina, and Morchella septimelata.</title>
        <authorList>
            <person name="Wingfield B.D."/>
            <person name="Bills G.F."/>
            <person name="Dong Y."/>
            <person name="Huang W."/>
            <person name="Nel W.J."/>
            <person name="Swalarsk-Parry B.S."/>
            <person name="Vaghefi N."/>
            <person name="Wilken P.M."/>
            <person name="An Z."/>
            <person name="de Beer Z.W."/>
            <person name="De Vos L."/>
            <person name="Chen L."/>
            <person name="Duong T.A."/>
            <person name="Gao Y."/>
            <person name="Hammerbacher A."/>
            <person name="Kikkert J.R."/>
            <person name="Li Y."/>
            <person name="Li H."/>
            <person name="Li K."/>
            <person name="Li Q."/>
            <person name="Liu X."/>
            <person name="Ma X."/>
            <person name="Naidoo K."/>
            <person name="Pethybridge S.J."/>
            <person name="Sun J."/>
            <person name="Steenkamp E.T."/>
            <person name="van der Nest M.A."/>
            <person name="van Wyk S."/>
            <person name="Wingfield M.J."/>
            <person name="Xiong C."/>
            <person name="Yue Q."/>
            <person name="Zhang X."/>
        </authorList>
    </citation>
    <scope>NUCLEOTIDE SEQUENCE [LARGE SCALE GENOMIC DNA]</scope>
    <source>
        <strain evidence="3 4">BP 5553</strain>
    </source>
</reference>
<gene>
    <name evidence="3" type="ORF">BP5553_07605</name>
</gene>
<dbReference type="Proteomes" id="UP000254866">
    <property type="component" value="Unassembled WGS sequence"/>
</dbReference>
<dbReference type="Pfam" id="PF01408">
    <property type="entry name" value="GFO_IDH_MocA"/>
    <property type="match status" value="1"/>
</dbReference>
<dbReference type="SUPFAM" id="SSF51735">
    <property type="entry name" value="NAD(P)-binding Rossmann-fold domains"/>
    <property type="match status" value="1"/>
</dbReference>
<dbReference type="RefSeq" id="XP_031867459.1">
    <property type="nucleotide sequence ID" value="XM_032016228.1"/>
</dbReference>
<dbReference type="STRING" id="2656787.A0A370TGZ7"/>
<dbReference type="AlphaFoldDB" id="A0A370TGZ7"/>
<feature type="domain" description="Gfo/Idh/MocA-like oxidoreductase N-terminal" evidence="1">
    <location>
        <begin position="26"/>
        <end position="136"/>
    </location>
</feature>
<organism evidence="3 4">
    <name type="scientific">Venustampulla echinocandica</name>
    <dbReference type="NCBI Taxonomy" id="2656787"/>
    <lineage>
        <taxon>Eukaryota</taxon>
        <taxon>Fungi</taxon>
        <taxon>Dikarya</taxon>
        <taxon>Ascomycota</taxon>
        <taxon>Pezizomycotina</taxon>
        <taxon>Leotiomycetes</taxon>
        <taxon>Helotiales</taxon>
        <taxon>Pleuroascaceae</taxon>
        <taxon>Venustampulla</taxon>
    </lineage>
</organism>
<comment type="caution">
    <text evidence="3">The sequence shown here is derived from an EMBL/GenBank/DDBJ whole genome shotgun (WGS) entry which is preliminary data.</text>
</comment>